<dbReference type="RefSeq" id="WP_178256719.1">
    <property type="nucleotide sequence ID" value="NZ_JACSPQ010000005.1"/>
</dbReference>
<sequence>METLDWIIIAVIAIGAILGFMKGFLNQLASIVGLIAGLLVARALFVSVGKRLAAEMGASVTFSQILAFVIIWMLVPIGLCIIAGMLTKALDVIRLGFVNRWLGAGLGVIKYGLLASIVIYFIEYVDTENTLIQPTKKQASVLYYPMKRFSGIFIPVVKDVTQHLINTDYARTQ</sequence>
<dbReference type="EMBL" id="JACSPQ010000005">
    <property type="protein sequence ID" value="MBD8001990.1"/>
    <property type="molecule type" value="Genomic_DNA"/>
</dbReference>
<evidence type="ECO:0000313" key="7">
    <source>
        <dbReference type="Proteomes" id="UP000616346"/>
    </source>
</evidence>
<keyword evidence="3 5" id="KW-1133">Transmembrane helix</keyword>
<dbReference type="Pfam" id="PF02674">
    <property type="entry name" value="Colicin_V"/>
    <property type="match status" value="1"/>
</dbReference>
<proteinExistence type="predicted"/>
<dbReference type="InterPro" id="IPR003825">
    <property type="entry name" value="Colicin-V_CvpA"/>
</dbReference>
<evidence type="ECO:0000256" key="5">
    <source>
        <dbReference type="SAM" id="Phobius"/>
    </source>
</evidence>
<keyword evidence="7" id="KW-1185">Reference proteome</keyword>
<organism evidence="6 7">
    <name type="scientific">Phocaeicola faecium</name>
    <dbReference type="NCBI Taxonomy" id="2762213"/>
    <lineage>
        <taxon>Bacteria</taxon>
        <taxon>Pseudomonadati</taxon>
        <taxon>Bacteroidota</taxon>
        <taxon>Bacteroidia</taxon>
        <taxon>Bacteroidales</taxon>
        <taxon>Bacteroidaceae</taxon>
        <taxon>Phocaeicola</taxon>
    </lineage>
</organism>
<comment type="caution">
    <text evidence="6">The sequence shown here is derived from an EMBL/GenBank/DDBJ whole genome shotgun (WGS) entry which is preliminary data.</text>
</comment>
<gene>
    <name evidence="6" type="ORF">H9626_07155</name>
</gene>
<comment type="subcellular location">
    <subcellularLocation>
        <location evidence="1">Membrane</location>
        <topology evidence="1">Multi-pass membrane protein</topology>
    </subcellularLocation>
</comment>
<dbReference type="PANTHER" id="PTHR37306:SF1">
    <property type="entry name" value="COLICIN V PRODUCTION PROTEIN"/>
    <property type="match status" value="1"/>
</dbReference>
<evidence type="ECO:0000313" key="6">
    <source>
        <dbReference type="EMBL" id="MBD8001990.1"/>
    </source>
</evidence>
<reference evidence="6 7" key="1">
    <citation type="submission" date="2020-08" db="EMBL/GenBank/DDBJ databases">
        <title>A Genomic Blueprint of the Chicken Gut Microbiome.</title>
        <authorList>
            <person name="Gilroy R."/>
            <person name="Ravi A."/>
            <person name="Getino M."/>
            <person name="Pursley I."/>
            <person name="Horton D.L."/>
            <person name="Alikhan N.-F."/>
            <person name="Baker D."/>
            <person name="Gharbi K."/>
            <person name="Hall N."/>
            <person name="Watson M."/>
            <person name="Adriaenssens E.M."/>
            <person name="Foster-Nyarko E."/>
            <person name="Jarju S."/>
            <person name="Secka A."/>
            <person name="Antonio M."/>
            <person name="Oren A."/>
            <person name="Chaudhuri R."/>
            <person name="La Ragione R.M."/>
            <person name="Hildebrand F."/>
            <person name="Pallen M.J."/>
        </authorList>
    </citation>
    <scope>NUCLEOTIDE SEQUENCE [LARGE SCALE GENOMIC DNA]</scope>
    <source>
        <strain evidence="6 7">Sa1YUN3</strain>
    </source>
</reference>
<evidence type="ECO:0000256" key="3">
    <source>
        <dbReference type="ARBA" id="ARBA00022989"/>
    </source>
</evidence>
<evidence type="ECO:0000256" key="1">
    <source>
        <dbReference type="ARBA" id="ARBA00004141"/>
    </source>
</evidence>
<name>A0ABR8VB33_9BACT</name>
<accession>A0ABR8VB33</accession>
<feature type="transmembrane region" description="Helical" evidence="5">
    <location>
        <begin position="65"/>
        <end position="86"/>
    </location>
</feature>
<feature type="transmembrane region" description="Helical" evidence="5">
    <location>
        <begin position="6"/>
        <end position="21"/>
    </location>
</feature>
<dbReference type="PANTHER" id="PTHR37306">
    <property type="entry name" value="COLICIN V PRODUCTION PROTEIN"/>
    <property type="match status" value="1"/>
</dbReference>
<evidence type="ECO:0000256" key="4">
    <source>
        <dbReference type="ARBA" id="ARBA00023136"/>
    </source>
</evidence>
<feature type="transmembrane region" description="Helical" evidence="5">
    <location>
        <begin position="28"/>
        <end position="45"/>
    </location>
</feature>
<feature type="transmembrane region" description="Helical" evidence="5">
    <location>
        <begin position="98"/>
        <end position="122"/>
    </location>
</feature>
<evidence type="ECO:0000256" key="2">
    <source>
        <dbReference type="ARBA" id="ARBA00022692"/>
    </source>
</evidence>
<keyword evidence="4 5" id="KW-0472">Membrane</keyword>
<dbReference type="Proteomes" id="UP000616346">
    <property type="component" value="Unassembled WGS sequence"/>
</dbReference>
<protein>
    <submittedName>
        <fullName evidence="6">CvpA family protein</fullName>
    </submittedName>
</protein>
<keyword evidence="2 5" id="KW-0812">Transmembrane</keyword>